<reference evidence="4" key="1">
    <citation type="submission" date="2019-04" db="EMBL/GenBank/DDBJ databases">
        <title>Whole genome sequencing of cave bacteria.</title>
        <authorList>
            <person name="Gan H.M."/>
            <person name="Barton H."/>
            <person name="Savka M.A."/>
        </authorList>
    </citation>
    <scope>NUCLEOTIDE SEQUENCE [LARGE SCALE GENOMIC DNA]</scope>
    <source>
        <strain evidence="4">LC387</strain>
    </source>
</reference>
<dbReference type="RefSeq" id="WP_046826927.1">
    <property type="nucleotide sequence ID" value="NZ_LBIA02000001.1"/>
</dbReference>
<dbReference type="AlphaFoldDB" id="A0A4U6BUQ2"/>
<dbReference type="Pfam" id="PF02525">
    <property type="entry name" value="Flavodoxin_2"/>
    <property type="match status" value="1"/>
</dbReference>
<dbReference type="PANTHER" id="PTHR10204">
    <property type="entry name" value="NAD P H OXIDOREDUCTASE-RELATED"/>
    <property type="match status" value="1"/>
</dbReference>
<dbReference type="InterPro" id="IPR029039">
    <property type="entry name" value="Flavoprotein-like_sf"/>
</dbReference>
<protein>
    <submittedName>
        <fullName evidence="4">NAD(P)H-dependent oxidoreductase</fullName>
    </submittedName>
</protein>
<dbReference type="PANTHER" id="PTHR10204:SF34">
    <property type="entry name" value="NAD(P)H DEHYDROGENASE [QUINONE] 1 ISOFORM 1"/>
    <property type="match status" value="1"/>
</dbReference>
<evidence type="ECO:0000256" key="2">
    <source>
        <dbReference type="ARBA" id="ARBA00023002"/>
    </source>
</evidence>
<name>A0A4U6BUQ2_9BRAD</name>
<comment type="caution">
    <text evidence="4">The sequence shown here is derived from an EMBL/GenBank/DDBJ whole genome shotgun (WGS) entry which is preliminary data.</text>
</comment>
<dbReference type="GO" id="GO:0003955">
    <property type="term" value="F:NAD(P)H dehydrogenase (quinone) activity"/>
    <property type="evidence" value="ECO:0007669"/>
    <property type="project" value="TreeGrafter"/>
</dbReference>
<evidence type="ECO:0000313" key="5">
    <source>
        <dbReference type="Proteomes" id="UP000034832"/>
    </source>
</evidence>
<evidence type="ECO:0000256" key="1">
    <source>
        <dbReference type="ARBA" id="ARBA00006252"/>
    </source>
</evidence>
<feature type="domain" description="Flavodoxin-like fold" evidence="3">
    <location>
        <begin position="1"/>
        <end position="207"/>
    </location>
</feature>
<keyword evidence="5" id="KW-1185">Reference proteome</keyword>
<dbReference type="InterPro" id="IPR003680">
    <property type="entry name" value="Flavodoxin_fold"/>
</dbReference>
<sequence length="258" mass="28864">MRAHIVVAHPEPKSYNAHLAATARTALERKGWSVTVSDLYQMGFDPCERPEHYAAPLDRSRFDVQSEQRQASATQTIPPDVADEIARLDQADLLILQYPMWWHLPPAILKGWFDRVFIYGDVYTSTKRFENGRFVGKKAMVSVTVGTSEDTYAYDGRSGDIDLLLWPINFSLAYGGFSVLEPFIAYGVEAGLRYSDPAAVEARLKAIASNLATTLSTVETIPAIPFNQMAHWGSDGRIKPDAPVYSPFIRRKPELPLE</sequence>
<dbReference type="Proteomes" id="UP000034832">
    <property type="component" value="Unassembled WGS sequence"/>
</dbReference>
<proteinExistence type="inferred from homology"/>
<accession>A0A4U6BUQ2</accession>
<organism evidence="4 5">
    <name type="scientific">Afipia massiliensis</name>
    <dbReference type="NCBI Taxonomy" id="211460"/>
    <lineage>
        <taxon>Bacteria</taxon>
        <taxon>Pseudomonadati</taxon>
        <taxon>Pseudomonadota</taxon>
        <taxon>Alphaproteobacteria</taxon>
        <taxon>Hyphomicrobiales</taxon>
        <taxon>Nitrobacteraceae</taxon>
        <taxon>Afipia</taxon>
    </lineage>
</organism>
<dbReference type="InterPro" id="IPR051545">
    <property type="entry name" value="NAD(P)H_dehydrogenase_qn"/>
</dbReference>
<dbReference type="STRING" id="211460.YH63_04210"/>
<dbReference type="GO" id="GO:0005829">
    <property type="term" value="C:cytosol"/>
    <property type="evidence" value="ECO:0007669"/>
    <property type="project" value="TreeGrafter"/>
</dbReference>
<evidence type="ECO:0000313" key="4">
    <source>
        <dbReference type="EMBL" id="TKT72594.1"/>
    </source>
</evidence>
<dbReference type="Gene3D" id="3.40.50.360">
    <property type="match status" value="1"/>
</dbReference>
<keyword evidence="2" id="KW-0560">Oxidoreductase</keyword>
<dbReference type="EMBL" id="LBIA02000001">
    <property type="protein sequence ID" value="TKT72594.1"/>
    <property type="molecule type" value="Genomic_DNA"/>
</dbReference>
<comment type="similarity">
    <text evidence="1">Belongs to the NAD(P)H dehydrogenase (quinone) family.</text>
</comment>
<dbReference type="SUPFAM" id="SSF52218">
    <property type="entry name" value="Flavoproteins"/>
    <property type="match status" value="1"/>
</dbReference>
<dbReference type="OrthoDB" id="9798454at2"/>
<gene>
    <name evidence="4" type="ORF">YH63_014800</name>
</gene>
<evidence type="ECO:0000259" key="3">
    <source>
        <dbReference type="Pfam" id="PF02525"/>
    </source>
</evidence>